<keyword evidence="7" id="KW-0238">DNA-binding</keyword>
<dbReference type="OrthoDB" id="3214149at2759"/>
<dbReference type="Pfam" id="PF18366">
    <property type="entry name" value="zf_ZIC"/>
    <property type="match status" value="1"/>
</dbReference>
<dbReference type="FunFam" id="3.30.160.60:FF:000358">
    <property type="entry name" value="zinc finger protein 24"/>
    <property type="match status" value="1"/>
</dbReference>
<feature type="compositionally biased region" description="Low complexity" evidence="10">
    <location>
        <begin position="85"/>
        <end position="98"/>
    </location>
</feature>
<dbReference type="PROSITE" id="PS00028">
    <property type="entry name" value="ZINC_FINGER_C2H2_1"/>
    <property type="match status" value="3"/>
</dbReference>
<dbReference type="FunFam" id="3.30.160.60:FF:000041">
    <property type="entry name" value="Zinc finger protein ZIC 1"/>
    <property type="match status" value="1"/>
</dbReference>
<dbReference type="SUPFAM" id="SSF57667">
    <property type="entry name" value="beta-beta-alpha zinc fingers"/>
    <property type="match status" value="2"/>
</dbReference>
<gene>
    <name evidence="12" type="primary">ZIC5</name>
    <name evidence="12" type="ORF">AMEX_G24335</name>
</gene>
<dbReference type="PANTHER" id="PTHR45718:SF8">
    <property type="entry name" value="GLIS FAMILY ZINC FINGER 2"/>
    <property type="match status" value="1"/>
</dbReference>
<reference evidence="12 13" key="1">
    <citation type="submission" date="2021-07" db="EMBL/GenBank/DDBJ databases">
        <authorList>
            <person name="Imarazene B."/>
            <person name="Zahm M."/>
            <person name="Klopp C."/>
            <person name="Cabau C."/>
            <person name="Beille S."/>
            <person name="Jouanno E."/>
            <person name="Castinel A."/>
            <person name="Lluch J."/>
            <person name="Gil L."/>
            <person name="Kuchtly C."/>
            <person name="Lopez Roques C."/>
            <person name="Donnadieu C."/>
            <person name="Parrinello H."/>
            <person name="Journot L."/>
            <person name="Du K."/>
            <person name="Schartl M."/>
            <person name="Retaux S."/>
            <person name="Guiguen Y."/>
        </authorList>
    </citation>
    <scope>NUCLEOTIDE SEQUENCE [LARGE SCALE GENOMIC DNA]</scope>
    <source>
        <strain evidence="12">Pach_M1</strain>
        <tissue evidence="12">Testis</tissue>
    </source>
</reference>
<dbReference type="InterPro" id="IPR013087">
    <property type="entry name" value="Znf_C2H2_type"/>
</dbReference>
<evidence type="ECO:0000256" key="4">
    <source>
        <dbReference type="ARBA" id="ARBA00022737"/>
    </source>
</evidence>
<dbReference type="GO" id="GO:0000978">
    <property type="term" value="F:RNA polymerase II cis-regulatory region sequence-specific DNA binding"/>
    <property type="evidence" value="ECO:0007669"/>
    <property type="project" value="TreeGrafter"/>
</dbReference>
<dbReference type="GO" id="GO:0005634">
    <property type="term" value="C:nucleus"/>
    <property type="evidence" value="ECO:0007669"/>
    <property type="project" value="UniProtKB-SubCell"/>
</dbReference>
<evidence type="ECO:0000256" key="6">
    <source>
        <dbReference type="ARBA" id="ARBA00022833"/>
    </source>
</evidence>
<evidence type="ECO:0000256" key="7">
    <source>
        <dbReference type="ARBA" id="ARBA00023125"/>
    </source>
</evidence>
<keyword evidence="4" id="KW-0677">Repeat</keyword>
<dbReference type="FunFam" id="3.30.160.60:FF:000035">
    <property type="entry name" value="Zinc finger protein ZIC 1"/>
    <property type="match status" value="1"/>
</dbReference>
<dbReference type="GO" id="GO:0008270">
    <property type="term" value="F:zinc ion binding"/>
    <property type="evidence" value="ECO:0007669"/>
    <property type="project" value="UniProtKB-KW"/>
</dbReference>
<dbReference type="InterPro" id="IPR041643">
    <property type="entry name" value="Znf_ZIC"/>
</dbReference>
<feature type="domain" description="C2H2-type" evidence="11">
    <location>
        <begin position="245"/>
        <end position="272"/>
    </location>
</feature>
<evidence type="ECO:0000256" key="9">
    <source>
        <dbReference type="PROSITE-ProRule" id="PRU00042"/>
    </source>
</evidence>
<dbReference type="InterPro" id="IPR036236">
    <property type="entry name" value="Znf_C2H2_sf"/>
</dbReference>
<evidence type="ECO:0000313" key="13">
    <source>
        <dbReference type="Proteomes" id="UP000752171"/>
    </source>
</evidence>
<dbReference type="GO" id="GO:0000981">
    <property type="term" value="F:DNA-binding transcription factor activity, RNA polymerase II-specific"/>
    <property type="evidence" value="ECO:0007669"/>
    <property type="project" value="TreeGrafter"/>
</dbReference>
<keyword evidence="5 9" id="KW-0863">Zinc-finger</keyword>
<dbReference type="InterPro" id="IPR056436">
    <property type="entry name" value="Znf-C2H2_ZIC1-5/GLI1-3-like"/>
</dbReference>
<keyword evidence="3" id="KW-0479">Metal-binding</keyword>
<feature type="domain" description="C2H2-type" evidence="11">
    <location>
        <begin position="273"/>
        <end position="302"/>
    </location>
</feature>
<proteinExistence type="inferred from homology"/>
<feature type="compositionally biased region" description="Low complexity" evidence="10">
    <location>
        <begin position="366"/>
        <end position="383"/>
    </location>
</feature>
<dbReference type="Gene3D" id="3.30.160.60">
    <property type="entry name" value="Classic Zinc Finger"/>
    <property type="match status" value="4"/>
</dbReference>
<evidence type="ECO:0000256" key="10">
    <source>
        <dbReference type="SAM" id="MobiDB-lite"/>
    </source>
</evidence>
<name>A0A8T2KT90_ASTMX</name>
<feature type="domain" description="C2H2-type" evidence="11">
    <location>
        <begin position="303"/>
        <end position="332"/>
    </location>
</feature>
<keyword evidence="6" id="KW-0862">Zinc</keyword>
<dbReference type="Pfam" id="PF23561">
    <property type="entry name" value="zf-C2H2_15"/>
    <property type="match status" value="1"/>
</dbReference>
<dbReference type="InterPro" id="IPR043359">
    <property type="entry name" value="GLI-like"/>
</dbReference>
<sequence length="403" mass="44662">MLLDSGHHQLSAGLGSINGGAFSPHDRELELAQGYGLLGARAHFGPARAADFFLRGSGASGSFGEAGMSASAGHHHHQQLHHHQQQQQHAMFGHGHAQTDGQGAAVGHALFPGFHEQQHQHHHHHQQQQQQQQHLHALNGRLDVFARAAAAAAAAADPYSQYGLNVNAHVNVGAHHAHPFFRYVRQRCAERELELACRWTGERENQRERPCGRTFGTMHELVAHVSAEHVGGPSEHSEQHVCRWEECARHGKPFKAKYKLVNHMRVHTGEKPFACPFPGCGKVFARSENLKIHKRTHTGEKPFMCEFNGCDRRFANSSDRKKHMHVHTADKPYLCKLCDKSYTHPSSLRKHMKVHDEQSPLKEDCSPGGSSGYDSSSVVSPGSEAQDGLSPEPPGNNFSEWYV</sequence>
<dbReference type="PROSITE" id="PS50157">
    <property type="entry name" value="ZINC_FINGER_C2H2_2"/>
    <property type="match status" value="4"/>
</dbReference>
<feature type="region of interest" description="Disordered" evidence="10">
    <location>
        <begin position="350"/>
        <end position="403"/>
    </location>
</feature>
<feature type="compositionally biased region" description="Basic residues" evidence="10">
    <location>
        <begin position="73"/>
        <end position="84"/>
    </location>
</feature>
<keyword evidence="8" id="KW-0539">Nucleus</keyword>
<dbReference type="SMART" id="SM00355">
    <property type="entry name" value="ZnF_C2H2"/>
    <property type="match status" value="5"/>
</dbReference>
<dbReference type="Proteomes" id="UP000752171">
    <property type="component" value="Unassembled WGS sequence"/>
</dbReference>
<dbReference type="EMBL" id="JAICCE010000021">
    <property type="protein sequence ID" value="KAG9262553.1"/>
    <property type="molecule type" value="Genomic_DNA"/>
</dbReference>
<evidence type="ECO:0000256" key="2">
    <source>
        <dbReference type="ARBA" id="ARBA00010831"/>
    </source>
</evidence>
<dbReference type="FunFam" id="3.30.160.60:FF:000031">
    <property type="entry name" value="GLI family zinc finger 3"/>
    <property type="match status" value="1"/>
</dbReference>
<feature type="compositionally biased region" description="Basic and acidic residues" evidence="10">
    <location>
        <begin position="354"/>
        <end position="365"/>
    </location>
</feature>
<evidence type="ECO:0000256" key="3">
    <source>
        <dbReference type="ARBA" id="ARBA00022723"/>
    </source>
</evidence>
<protein>
    <submittedName>
        <fullName evidence="12">Zinc finger protein ZIC 4-like</fullName>
    </submittedName>
</protein>
<evidence type="ECO:0000259" key="11">
    <source>
        <dbReference type="PROSITE" id="PS50157"/>
    </source>
</evidence>
<feature type="region of interest" description="Disordered" evidence="10">
    <location>
        <begin position="116"/>
        <end position="135"/>
    </location>
</feature>
<comment type="subcellular location">
    <subcellularLocation>
        <location evidence="1">Nucleus</location>
    </subcellularLocation>
</comment>
<evidence type="ECO:0000256" key="1">
    <source>
        <dbReference type="ARBA" id="ARBA00004123"/>
    </source>
</evidence>
<evidence type="ECO:0000256" key="8">
    <source>
        <dbReference type="ARBA" id="ARBA00023242"/>
    </source>
</evidence>
<dbReference type="PANTHER" id="PTHR45718">
    <property type="entry name" value="TRANSCRIPTIONAL ACTIVATOR CUBITUS INTERRUPTUS"/>
    <property type="match status" value="1"/>
</dbReference>
<evidence type="ECO:0000256" key="5">
    <source>
        <dbReference type="ARBA" id="ARBA00022771"/>
    </source>
</evidence>
<accession>A0A8T2KT90</accession>
<comment type="similarity">
    <text evidence="2">Belongs to the GLI C2H2-type zinc-finger protein family.</text>
</comment>
<dbReference type="AlphaFoldDB" id="A0A8T2KT90"/>
<evidence type="ECO:0000313" key="12">
    <source>
        <dbReference type="EMBL" id="KAG9262553.1"/>
    </source>
</evidence>
<organism evidence="12 13">
    <name type="scientific">Astyanax mexicanus</name>
    <name type="common">Blind cave fish</name>
    <name type="synonym">Astyanax fasciatus mexicanus</name>
    <dbReference type="NCBI Taxonomy" id="7994"/>
    <lineage>
        <taxon>Eukaryota</taxon>
        <taxon>Metazoa</taxon>
        <taxon>Chordata</taxon>
        <taxon>Craniata</taxon>
        <taxon>Vertebrata</taxon>
        <taxon>Euteleostomi</taxon>
        <taxon>Actinopterygii</taxon>
        <taxon>Neopterygii</taxon>
        <taxon>Teleostei</taxon>
        <taxon>Ostariophysi</taxon>
        <taxon>Characiformes</taxon>
        <taxon>Characoidei</taxon>
        <taxon>Acestrorhamphidae</taxon>
        <taxon>Acestrorhamphinae</taxon>
        <taxon>Astyanax</taxon>
    </lineage>
</organism>
<feature type="domain" description="C2H2-type" evidence="11">
    <location>
        <begin position="333"/>
        <end position="360"/>
    </location>
</feature>
<dbReference type="Pfam" id="PF00096">
    <property type="entry name" value="zf-C2H2"/>
    <property type="match status" value="3"/>
</dbReference>
<feature type="region of interest" description="Disordered" evidence="10">
    <location>
        <begin position="65"/>
        <end position="102"/>
    </location>
</feature>
<comment type="caution">
    <text evidence="12">The sequence shown here is derived from an EMBL/GenBank/DDBJ whole genome shotgun (WGS) entry which is preliminary data.</text>
</comment>